<sequence length="156" mass="16617">MASSKWPAVVEADLPRGYAVTTSGRVSGVHESGDVFREAPFSDHERLLLDNTLTEATRATKVRFNIFIGDLKPEPSAGADAIFPGTPEAERSVLIAVSPNDRAVEVRSGRDVADRVNDRICQLGATAALSSFRQGELIDGLVSAVRVMAAAIGRPN</sequence>
<protein>
    <recommendedName>
        <fullName evidence="3">DUF5130 domain-containing protein</fullName>
    </recommendedName>
</protein>
<dbReference type="Gene3D" id="3.10.310.50">
    <property type="match status" value="1"/>
</dbReference>
<organism evidence="1 2">
    <name type="scientific">Nocardia transvalensis</name>
    <dbReference type="NCBI Taxonomy" id="37333"/>
    <lineage>
        <taxon>Bacteria</taxon>
        <taxon>Bacillati</taxon>
        <taxon>Actinomycetota</taxon>
        <taxon>Actinomycetes</taxon>
        <taxon>Mycobacteriales</taxon>
        <taxon>Nocardiaceae</taxon>
        <taxon>Nocardia</taxon>
    </lineage>
</organism>
<dbReference type="Proteomes" id="UP000540412">
    <property type="component" value="Unassembled WGS sequence"/>
</dbReference>
<comment type="caution">
    <text evidence="1">The sequence shown here is derived from an EMBL/GenBank/DDBJ whole genome shotgun (WGS) entry which is preliminary data.</text>
</comment>
<dbReference type="EMBL" id="JACHIT010000002">
    <property type="protein sequence ID" value="MBB5918804.1"/>
    <property type="molecule type" value="Genomic_DNA"/>
</dbReference>
<evidence type="ECO:0000313" key="2">
    <source>
        <dbReference type="Proteomes" id="UP000540412"/>
    </source>
</evidence>
<accession>A0A7W9PMB4</accession>
<gene>
    <name evidence="1" type="ORF">BJY24_007716</name>
</gene>
<proteinExistence type="predicted"/>
<reference evidence="1 2" key="1">
    <citation type="submission" date="2020-08" db="EMBL/GenBank/DDBJ databases">
        <title>Sequencing the genomes of 1000 actinobacteria strains.</title>
        <authorList>
            <person name="Klenk H.-P."/>
        </authorList>
    </citation>
    <scope>NUCLEOTIDE SEQUENCE [LARGE SCALE GENOMIC DNA]</scope>
    <source>
        <strain evidence="1 2">DSM 43582</strain>
    </source>
</reference>
<dbReference type="Pfam" id="PF17174">
    <property type="entry name" value="DUF5130"/>
    <property type="match status" value="1"/>
</dbReference>
<keyword evidence="2" id="KW-1185">Reference proteome</keyword>
<dbReference type="InterPro" id="IPR033437">
    <property type="entry name" value="DUF5130"/>
</dbReference>
<evidence type="ECO:0008006" key="3">
    <source>
        <dbReference type="Google" id="ProtNLM"/>
    </source>
</evidence>
<dbReference type="AlphaFoldDB" id="A0A7W9PMB4"/>
<name>A0A7W9PMB4_9NOCA</name>
<evidence type="ECO:0000313" key="1">
    <source>
        <dbReference type="EMBL" id="MBB5918804.1"/>
    </source>
</evidence>
<dbReference type="RefSeq" id="WP_040747028.1">
    <property type="nucleotide sequence ID" value="NZ_JACHIT010000002.1"/>
</dbReference>